<sequence>MHEKDIAEKIYLSDPERFADLHNGVYGAGKSLLDPRNLRPIDSDVSGLDEGKAGIQRRKDINMMYEGKSYGIFGIENQSAVDHTMVVRNLQYGCMTYGRQLKEGSFKTLIPCIHTVVYYGQRRWTAPIRLKEMMQTEGLPAELEKVICDYEITVVDVRRLPDLSVFKTDVRYVFGFIQNDRNKQTLKTYVQENETVFRNLREDAYDMLCVVSHIEELIKLKEKIRTERGGCDMCRGMQEWLEERYEAGVEAGMDAGKKIGINQGEAKFSQLVQKLAAENGLDKILHAAENKDYRMQLYQDYGLM</sequence>
<keyword evidence="3" id="KW-1185">Reference proteome</keyword>
<organism evidence="2 3">
    <name type="scientific">Blautia hominis</name>
    <dbReference type="NCBI Taxonomy" id="2025493"/>
    <lineage>
        <taxon>Bacteria</taxon>
        <taxon>Bacillati</taxon>
        <taxon>Bacillota</taxon>
        <taxon>Clostridia</taxon>
        <taxon>Lachnospirales</taxon>
        <taxon>Lachnospiraceae</taxon>
        <taxon>Blautia</taxon>
    </lineage>
</organism>
<evidence type="ECO:0000313" key="3">
    <source>
        <dbReference type="Proteomes" id="UP001600943"/>
    </source>
</evidence>
<dbReference type="InterPro" id="IPR006842">
    <property type="entry name" value="Transposase_31"/>
</dbReference>
<evidence type="ECO:0000259" key="1">
    <source>
        <dbReference type="Pfam" id="PF04754"/>
    </source>
</evidence>
<accession>A0ABQ0BE56</accession>
<dbReference type="Pfam" id="PF04754">
    <property type="entry name" value="Transposase_31"/>
    <property type="match status" value="1"/>
</dbReference>
<dbReference type="EMBL" id="BAABYW010000001">
    <property type="protein sequence ID" value="GAA6409750.1"/>
    <property type="molecule type" value="Genomic_DNA"/>
</dbReference>
<comment type="caution">
    <text evidence="2">The sequence shown here is derived from an EMBL/GenBank/DDBJ whole genome shotgun (WGS) entry which is preliminary data.</text>
</comment>
<proteinExistence type="predicted"/>
<feature type="domain" description="Transposase (putative) YhgA-like" evidence="1">
    <location>
        <begin position="67"/>
        <end position="199"/>
    </location>
</feature>
<name>A0ABQ0BE56_9FIRM</name>
<gene>
    <name evidence="2" type="ORF">K040078D81_38670</name>
</gene>
<protein>
    <recommendedName>
        <fullName evidence="1">Transposase (putative) YhgA-like domain-containing protein</fullName>
    </recommendedName>
</protein>
<evidence type="ECO:0000313" key="2">
    <source>
        <dbReference type="EMBL" id="GAA6409750.1"/>
    </source>
</evidence>
<dbReference type="Proteomes" id="UP001600943">
    <property type="component" value="Unassembled WGS sequence"/>
</dbReference>
<reference evidence="2 3" key="1">
    <citation type="submission" date="2024-04" db="EMBL/GenBank/DDBJ databases">
        <title>Defined microbial consortia suppress multidrug-resistant proinflammatory Enterobacteriaceae via ecological control.</title>
        <authorList>
            <person name="Furuichi M."/>
            <person name="Kawaguchi T."/>
            <person name="Pust M."/>
            <person name="Yasuma K."/>
            <person name="Plichta D."/>
            <person name="Hasegawa N."/>
            <person name="Ohya T."/>
            <person name="Bhattarai S."/>
            <person name="Sasajima S."/>
            <person name="Aoto Y."/>
            <person name="Tuganbaev T."/>
            <person name="Yaginuma M."/>
            <person name="Ueda M."/>
            <person name="Okahashi N."/>
            <person name="Amafuji K."/>
            <person name="Kiridooshi Y."/>
            <person name="Sugita K."/>
            <person name="Strazar M."/>
            <person name="Skelly A."/>
            <person name="Suda W."/>
            <person name="Hattori M."/>
            <person name="Nakamoto N."/>
            <person name="Caballero S."/>
            <person name="Norman J."/>
            <person name="Olle B."/>
            <person name="Tanoue T."/>
            <person name="Arita M."/>
            <person name="Bucci V."/>
            <person name="Atarashi K."/>
            <person name="Xavier R."/>
            <person name="Honda K."/>
        </authorList>
    </citation>
    <scope>NUCLEOTIDE SEQUENCE [LARGE SCALE GENOMIC DNA]</scope>
    <source>
        <strain evidence="3">k04-0078-D8-1</strain>
    </source>
</reference>
<dbReference type="RefSeq" id="WP_289071038.1">
    <property type="nucleotide sequence ID" value="NZ_BAABYW010000001.1"/>
</dbReference>